<reference evidence="4" key="1">
    <citation type="submission" date="2016-11" db="EMBL/GenBank/DDBJ databases">
        <authorList>
            <person name="Varghese N."/>
            <person name="Submissions S."/>
        </authorList>
    </citation>
    <scope>NUCLEOTIDE SEQUENCE [LARGE SCALE GENOMIC DNA]</scope>
    <source>
        <strain evidence="4">DSM 24724</strain>
    </source>
</reference>
<accession>A0A1M7LAX8</accession>
<evidence type="ECO:0000256" key="1">
    <source>
        <dbReference type="SAM" id="Phobius"/>
    </source>
</evidence>
<name>A0A1M7LAX8_9FLAO</name>
<dbReference type="InterPro" id="IPR003675">
    <property type="entry name" value="Rce1/LyrA-like_dom"/>
</dbReference>
<evidence type="ECO:0000313" key="3">
    <source>
        <dbReference type="EMBL" id="SHM75296.1"/>
    </source>
</evidence>
<dbReference type="STRING" id="946677.SAMN05444484_10937"/>
<keyword evidence="3" id="KW-0378">Hydrolase</keyword>
<evidence type="ECO:0000313" key="4">
    <source>
        <dbReference type="Proteomes" id="UP000184028"/>
    </source>
</evidence>
<feature type="transmembrane region" description="Helical" evidence="1">
    <location>
        <begin position="153"/>
        <end position="170"/>
    </location>
</feature>
<dbReference type="GO" id="GO:0006508">
    <property type="term" value="P:proteolysis"/>
    <property type="evidence" value="ECO:0007669"/>
    <property type="project" value="UniProtKB-KW"/>
</dbReference>
<dbReference type="RefSeq" id="WP_068840530.1">
    <property type="nucleotide sequence ID" value="NZ_FRBT01000009.1"/>
</dbReference>
<feature type="transmembrane region" description="Helical" evidence="1">
    <location>
        <begin position="70"/>
        <end position="95"/>
    </location>
</feature>
<dbReference type="Pfam" id="PF02517">
    <property type="entry name" value="Rce1-like"/>
    <property type="match status" value="1"/>
</dbReference>
<keyword evidence="1" id="KW-0812">Transmembrane</keyword>
<evidence type="ECO:0000259" key="2">
    <source>
        <dbReference type="Pfam" id="PF02517"/>
    </source>
</evidence>
<dbReference type="GO" id="GO:0004175">
    <property type="term" value="F:endopeptidase activity"/>
    <property type="evidence" value="ECO:0007669"/>
    <property type="project" value="UniProtKB-ARBA"/>
</dbReference>
<dbReference type="OrthoDB" id="9777755at2"/>
<keyword evidence="1" id="KW-1133">Transmembrane helix</keyword>
<keyword evidence="4" id="KW-1185">Reference proteome</keyword>
<dbReference type="PANTHER" id="PTHR35797:SF1">
    <property type="entry name" value="PROTEASE"/>
    <property type="match status" value="1"/>
</dbReference>
<feature type="transmembrane region" description="Helical" evidence="1">
    <location>
        <begin position="7"/>
        <end position="25"/>
    </location>
</feature>
<organism evidence="3 4">
    <name type="scientific">Flavobacterium chilense</name>
    <dbReference type="NCBI Taxonomy" id="946677"/>
    <lineage>
        <taxon>Bacteria</taxon>
        <taxon>Pseudomonadati</taxon>
        <taxon>Bacteroidota</taxon>
        <taxon>Flavobacteriia</taxon>
        <taxon>Flavobacteriales</taxon>
        <taxon>Flavobacteriaceae</taxon>
        <taxon>Flavobacterium</taxon>
    </lineage>
</organism>
<dbReference type="InterPro" id="IPR042150">
    <property type="entry name" value="MmRce1-like"/>
</dbReference>
<feature type="transmembrane region" description="Helical" evidence="1">
    <location>
        <begin position="130"/>
        <end position="147"/>
    </location>
</feature>
<dbReference type="Proteomes" id="UP000184028">
    <property type="component" value="Unassembled WGS sequence"/>
</dbReference>
<dbReference type="EMBL" id="FRBT01000009">
    <property type="protein sequence ID" value="SHM75296.1"/>
    <property type="molecule type" value="Genomic_DNA"/>
</dbReference>
<proteinExistence type="predicted"/>
<sequence>MKRNINYLAIAVFYIIAITCRFVAVKTDLLTGTVHEYIFILLRGIGPALGALVAIKLFSLQNSMSLKGIYNNYVLPFAVFWILPAIVVTTLYYFMYGKFPIVFAFTVLVYGLLEEIGWRGFLQEQLKGLPTFYSTVIIAVLWFLWHLNIEMTATNLIFLGVIFFGTWGIGKIYTKTGSLLAVAGVHSLNNFFVKGVHEQELMVILGLLVVWIGFVIVYDRKLKAKLALES</sequence>
<protein>
    <submittedName>
        <fullName evidence="3">CAAX protease self-immunity</fullName>
    </submittedName>
</protein>
<feature type="transmembrane region" description="Helical" evidence="1">
    <location>
        <begin position="201"/>
        <end position="218"/>
    </location>
</feature>
<gene>
    <name evidence="3" type="ORF">SAMN05444484_10937</name>
</gene>
<feature type="domain" description="CAAX prenyl protease 2/Lysostaphin resistance protein A-like" evidence="2">
    <location>
        <begin position="99"/>
        <end position="192"/>
    </location>
</feature>
<keyword evidence="3" id="KW-0645">Protease</keyword>
<dbReference type="PANTHER" id="PTHR35797">
    <property type="entry name" value="PROTEASE-RELATED"/>
    <property type="match status" value="1"/>
</dbReference>
<dbReference type="GO" id="GO:0080120">
    <property type="term" value="P:CAAX-box protein maturation"/>
    <property type="evidence" value="ECO:0007669"/>
    <property type="project" value="UniProtKB-ARBA"/>
</dbReference>
<keyword evidence="1" id="KW-0472">Membrane</keyword>
<dbReference type="AlphaFoldDB" id="A0A1M7LAX8"/>
<feature type="transmembrane region" description="Helical" evidence="1">
    <location>
        <begin position="37"/>
        <end position="58"/>
    </location>
</feature>